<dbReference type="GeneID" id="30146598"/>
<dbReference type="SMART" id="SM00365">
    <property type="entry name" value="LRR_SD22"/>
    <property type="match status" value="5"/>
</dbReference>
<dbReference type="SUPFAM" id="SSF52058">
    <property type="entry name" value="L domain-like"/>
    <property type="match status" value="1"/>
</dbReference>
<dbReference type="PANTHER" id="PTHR45712:SF22">
    <property type="entry name" value="INSULIN-LIKE GROWTH FACTOR-BINDING PROTEIN COMPLEX ACID LABILE SUBUNIT"/>
    <property type="match status" value="1"/>
</dbReference>
<dbReference type="PANTHER" id="PTHR45712">
    <property type="entry name" value="AGAP008170-PA"/>
    <property type="match status" value="1"/>
</dbReference>
<dbReference type="Gene3D" id="3.80.10.10">
    <property type="entry name" value="Ribonuclease Inhibitor"/>
    <property type="match status" value="4"/>
</dbReference>
<dbReference type="InterPro" id="IPR050333">
    <property type="entry name" value="SLRP"/>
</dbReference>
<dbReference type="InterPro" id="IPR032675">
    <property type="entry name" value="LRR_dom_sf"/>
</dbReference>
<protein>
    <recommendedName>
        <fullName evidence="5">L domain-like protein</fullName>
    </recommendedName>
</protein>
<dbReference type="Proteomes" id="UP000094336">
    <property type="component" value="Unassembled WGS sequence"/>
</dbReference>
<dbReference type="SMART" id="SM00364">
    <property type="entry name" value="LRR_BAC"/>
    <property type="match status" value="6"/>
</dbReference>
<dbReference type="OrthoDB" id="4073735at2759"/>
<evidence type="ECO:0000313" key="4">
    <source>
        <dbReference type="Proteomes" id="UP000094336"/>
    </source>
</evidence>
<proteinExistence type="predicted"/>
<evidence type="ECO:0000256" key="1">
    <source>
        <dbReference type="ARBA" id="ARBA00022614"/>
    </source>
</evidence>
<dbReference type="STRING" id="984486.A0A1E3QTV8"/>
<dbReference type="AlphaFoldDB" id="A0A1E3QTV8"/>
<keyword evidence="1" id="KW-0433">Leucine-rich repeat</keyword>
<reference evidence="4" key="1">
    <citation type="submission" date="2016-05" db="EMBL/GenBank/DDBJ databases">
        <title>Comparative genomics of biotechnologically important yeasts.</title>
        <authorList>
            <consortium name="DOE Joint Genome Institute"/>
            <person name="Riley R."/>
            <person name="Haridas S."/>
            <person name="Wolfe K.H."/>
            <person name="Lopes M.R."/>
            <person name="Hittinger C.T."/>
            <person name="Goker M."/>
            <person name="Salamov A."/>
            <person name="Wisecaver J."/>
            <person name="Long T.M."/>
            <person name="Aerts A.L."/>
            <person name="Barry K."/>
            <person name="Choi C."/>
            <person name="Clum A."/>
            <person name="Coughlan A.Y."/>
            <person name="Deshpande S."/>
            <person name="Douglass A.P."/>
            <person name="Hanson S.J."/>
            <person name="Klenk H.-P."/>
            <person name="Labutti K."/>
            <person name="Lapidus A."/>
            <person name="Lindquist E."/>
            <person name="Lipzen A."/>
            <person name="Meier-Kolthoff J.P."/>
            <person name="Ohm R.A."/>
            <person name="Otillar R.P."/>
            <person name="Pangilinan J."/>
            <person name="Peng Y."/>
            <person name="Rokas A."/>
            <person name="Rosa C.A."/>
            <person name="Scheuner C."/>
            <person name="Sibirny A.A."/>
            <person name="Slot J.C."/>
            <person name="Stielow J.B."/>
            <person name="Sun H."/>
            <person name="Kurtzman C.P."/>
            <person name="Blackwell M."/>
            <person name="Grigoriev I.V."/>
            <person name="Jeffries T.W."/>
        </authorList>
    </citation>
    <scope>NUCLEOTIDE SEQUENCE [LARGE SCALE GENOMIC DNA]</scope>
    <source>
        <strain evidence="4">NRRL Y-12698</strain>
    </source>
</reference>
<dbReference type="RefSeq" id="XP_018985705.1">
    <property type="nucleotide sequence ID" value="XM_019128745.1"/>
</dbReference>
<accession>A0A1E3QTV8</accession>
<gene>
    <name evidence="3" type="ORF">BABINDRAFT_161325</name>
</gene>
<evidence type="ECO:0008006" key="5">
    <source>
        <dbReference type="Google" id="ProtNLM"/>
    </source>
</evidence>
<keyword evidence="2" id="KW-0677">Repeat</keyword>
<keyword evidence="4" id="KW-1185">Reference proteome</keyword>
<dbReference type="InterPro" id="IPR001611">
    <property type="entry name" value="Leu-rich_rpt"/>
</dbReference>
<dbReference type="PROSITE" id="PS51450">
    <property type="entry name" value="LRR"/>
    <property type="match status" value="4"/>
</dbReference>
<name>A0A1E3QTV8_9ASCO</name>
<organism evidence="3 4">
    <name type="scientific">Babjeviella inositovora NRRL Y-12698</name>
    <dbReference type="NCBI Taxonomy" id="984486"/>
    <lineage>
        <taxon>Eukaryota</taxon>
        <taxon>Fungi</taxon>
        <taxon>Dikarya</taxon>
        <taxon>Ascomycota</taxon>
        <taxon>Saccharomycotina</taxon>
        <taxon>Pichiomycetes</taxon>
        <taxon>Serinales incertae sedis</taxon>
        <taxon>Babjeviella</taxon>
    </lineage>
</organism>
<dbReference type="Pfam" id="PF00560">
    <property type="entry name" value="LRR_1"/>
    <property type="match status" value="1"/>
</dbReference>
<sequence>MDIADFERFASNKAYDLVPIHRLAISHGLSLLDSVAFERLKRVHTLEIRIPGNAITFPCLSNITLLSFSPGSRPCEQIHFPPNLVNLEMWWNPRDPVVQNCSHPLKFPESLTRLKIGHMRVPMSCLRSLPCRLQELGLFYPLGLDGDGCFGFTTGLPPSLVCLTLEASNTTSLADIVLPPRLEEFHLSGTRILSIPVTYRFPQTLRTLSLAGNKDFKAVHRRLPFNLEGLDLSCCLLTPRVIAMVKFPASIQRLNLAGNHLPSLTFLESLPPTLIDLNMSNNELTYIGGSLVFPSSLRVLSLDSNPDLFIKRLLRDLKLPRHLRTLSMRDTGITSLKGLRIPQNLRSLDVSANNITVIDNFRAPLLEVLHLGGNPLQDISFCDWTTPSCLHRLVITRLPIGFDIPVSVTHLSVRGCSDNPSPLFFDVGASRVSILRVRFPENLEELEVMNCQLDRLVPFPKSLKRLDLLNNQISSISDAEFPPRLEELNLSLNRLTSVEGVVLPASLKFLYARDNEISSMSGFVLPKKLQILDLSNNGLLDIGLGFPRSVLVRH</sequence>
<dbReference type="EMBL" id="KV454430">
    <property type="protein sequence ID" value="ODQ80377.1"/>
    <property type="molecule type" value="Genomic_DNA"/>
</dbReference>
<evidence type="ECO:0000313" key="3">
    <source>
        <dbReference type="EMBL" id="ODQ80377.1"/>
    </source>
</evidence>
<evidence type="ECO:0000256" key="2">
    <source>
        <dbReference type="ARBA" id="ARBA00022737"/>
    </source>
</evidence>